<accession>A0A2S4KVG3</accession>
<feature type="region of interest" description="Disordered" evidence="1">
    <location>
        <begin position="42"/>
        <end position="112"/>
    </location>
</feature>
<dbReference type="AlphaFoldDB" id="A0A2S4KVG3"/>
<feature type="compositionally biased region" description="Basic residues" evidence="1">
    <location>
        <begin position="82"/>
        <end position="92"/>
    </location>
</feature>
<dbReference type="InterPro" id="IPR011057">
    <property type="entry name" value="Mss4-like_sf"/>
</dbReference>
<keyword evidence="3" id="KW-1185">Reference proteome</keyword>
<sequence length="112" mass="12614">MTPIHIVDMASDDKPKTITGRCLCESVRYTITFPPDRDFANAVRPSPSLRHRTIRRKQTGSLARGIPSRRSLRPHQHDGRALRRGGSRGRRRQAADVRDEALGPGARPRLRA</sequence>
<protein>
    <submittedName>
        <fullName evidence="2">Uncharacterized protein</fullName>
    </submittedName>
</protein>
<dbReference type="Proteomes" id="UP000237481">
    <property type="component" value="Unassembled WGS sequence"/>
</dbReference>
<organism evidence="2 3">
    <name type="scientific">Tolypocladium paradoxum</name>
    <dbReference type="NCBI Taxonomy" id="94208"/>
    <lineage>
        <taxon>Eukaryota</taxon>
        <taxon>Fungi</taxon>
        <taxon>Dikarya</taxon>
        <taxon>Ascomycota</taxon>
        <taxon>Pezizomycotina</taxon>
        <taxon>Sordariomycetes</taxon>
        <taxon>Hypocreomycetidae</taxon>
        <taxon>Hypocreales</taxon>
        <taxon>Ophiocordycipitaceae</taxon>
        <taxon>Tolypocladium</taxon>
    </lineage>
</organism>
<feature type="compositionally biased region" description="Basic residues" evidence="1">
    <location>
        <begin position="49"/>
        <end position="58"/>
    </location>
</feature>
<evidence type="ECO:0000256" key="1">
    <source>
        <dbReference type="SAM" id="MobiDB-lite"/>
    </source>
</evidence>
<proteinExistence type="predicted"/>
<evidence type="ECO:0000313" key="2">
    <source>
        <dbReference type="EMBL" id="POR34172.1"/>
    </source>
</evidence>
<comment type="caution">
    <text evidence="2">The sequence shown here is derived from an EMBL/GenBank/DDBJ whole genome shotgun (WGS) entry which is preliminary data.</text>
</comment>
<dbReference type="OrthoDB" id="4903518at2759"/>
<dbReference type="STRING" id="94208.A0A2S4KVG3"/>
<name>A0A2S4KVG3_9HYPO</name>
<dbReference type="EMBL" id="PKSG01000565">
    <property type="protein sequence ID" value="POR34172.1"/>
    <property type="molecule type" value="Genomic_DNA"/>
</dbReference>
<evidence type="ECO:0000313" key="3">
    <source>
        <dbReference type="Proteomes" id="UP000237481"/>
    </source>
</evidence>
<dbReference type="SUPFAM" id="SSF51316">
    <property type="entry name" value="Mss4-like"/>
    <property type="match status" value="1"/>
</dbReference>
<gene>
    <name evidence="2" type="ORF">TPAR_05623</name>
</gene>
<reference evidence="2 3" key="1">
    <citation type="submission" date="2018-01" db="EMBL/GenBank/DDBJ databases">
        <title>Harnessing the power of phylogenomics to disentangle the directionality and signatures of interkingdom host jumping in the parasitic fungal genus Tolypocladium.</title>
        <authorList>
            <person name="Quandt C.A."/>
            <person name="Patterson W."/>
            <person name="Spatafora J.W."/>
        </authorList>
    </citation>
    <scope>NUCLEOTIDE SEQUENCE [LARGE SCALE GENOMIC DNA]</scope>
    <source>
        <strain evidence="2 3">NRBC 100945</strain>
    </source>
</reference>